<dbReference type="EMBL" id="BAAANL010000003">
    <property type="protein sequence ID" value="GAA1861779.1"/>
    <property type="molecule type" value="Genomic_DNA"/>
</dbReference>
<reference evidence="2 3" key="1">
    <citation type="journal article" date="2019" name="Int. J. Syst. Evol. Microbiol.">
        <title>The Global Catalogue of Microorganisms (GCM) 10K type strain sequencing project: providing services to taxonomists for standard genome sequencing and annotation.</title>
        <authorList>
            <consortium name="The Broad Institute Genomics Platform"/>
            <consortium name="The Broad Institute Genome Sequencing Center for Infectious Disease"/>
            <person name="Wu L."/>
            <person name="Ma J."/>
        </authorList>
    </citation>
    <scope>NUCLEOTIDE SEQUENCE [LARGE SCALE GENOMIC DNA]</scope>
    <source>
        <strain evidence="2 3">JCM 14326</strain>
    </source>
</reference>
<dbReference type="Gene3D" id="3.90.550.10">
    <property type="entry name" value="Spore Coat Polysaccharide Biosynthesis Protein SpsA, Chain A"/>
    <property type="match status" value="1"/>
</dbReference>
<dbReference type="InterPro" id="IPR050834">
    <property type="entry name" value="Glycosyltransf_2"/>
</dbReference>
<feature type="domain" description="Glycosyltransferase 2-like" evidence="1">
    <location>
        <begin position="26"/>
        <end position="186"/>
    </location>
</feature>
<evidence type="ECO:0000313" key="2">
    <source>
        <dbReference type="EMBL" id="GAA1861779.1"/>
    </source>
</evidence>
<keyword evidence="3" id="KW-1185">Reference proteome</keyword>
<dbReference type="PANTHER" id="PTHR43685">
    <property type="entry name" value="GLYCOSYLTRANSFERASE"/>
    <property type="match status" value="1"/>
</dbReference>
<name>A0ABN2NFF3_9MICO</name>
<sequence length="594" mass="65216">MSSATTVTTDATANPGVTPGVTPEISVIVPVHDVAPWVTDCLSSILTDQDVNHEVIVIDDASTDDTWEIVSEFARRDARVRAVRNTGKGGAQARNYGVELARGEYIAFADGDDIVPRAAYGRMLAAAREDRADMVVGGFLKFYTTRTWHPTASWGAWSRRRSGTTLAKSPSLIRNRACWNRLFRRDFWLGQQIEYPTVPRSNDVVPMTKALVGAKSITVLPDVVYLYRNRPGGTSMSSRASGLAGFESYLRQELASSELARAVGSDGLNREYDELVLLRDGWVHLRGFLENVASGGKLDDEELTAPLATLTSLIDQLLGNLTERAEKRVSSRSKWVWALARAGLWEEAMLLVTDPVAVLVTDEPLTFPALAGGTSAPVDEKDHRRALSSLLVELTEASEPPSDDTVERLVKHAELFRRLYPTTVLHWHSAAVQELVLAVQTGSADTVRRVLADKPVTITDPQLTVRDKVVTFSATVSPAGRITEATVQTAQGSSRAPFEWTGLDPHTGQVEATAEVGHLPVGRAFVRLRVRHELGMLDVVVDPTIADDDATRRVFRGETNRQVHINPGLMKRALELPRKAGRVARNTVRRLVRS</sequence>
<dbReference type="CDD" id="cd00761">
    <property type="entry name" value="Glyco_tranf_GTA_type"/>
    <property type="match status" value="1"/>
</dbReference>
<comment type="caution">
    <text evidence="2">The sequence shown here is derived from an EMBL/GenBank/DDBJ whole genome shotgun (WGS) entry which is preliminary data.</text>
</comment>
<protein>
    <recommendedName>
        <fullName evidence="1">Glycosyltransferase 2-like domain-containing protein</fullName>
    </recommendedName>
</protein>
<evidence type="ECO:0000313" key="3">
    <source>
        <dbReference type="Proteomes" id="UP001501094"/>
    </source>
</evidence>
<organism evidence="2 3">
    <name type="scientific">Myceligenerans crystallogenes</name>
    <dbReference type="NCBI Taxonomy" id="316335"/>
    <lineage>
        <taxon>Bacteria</taxon>
        <taxon>Bacillati</taxon>
        <taxon>Actinomycetota</taxon>
        <taxon>Actinomycetes</taxon>
        <taxon>Micrococcales</taxon>
        <taxon>Promicromonosporaceae</taxon>
        <taxon>Myceligenerans</taxon>
    </lineage>
</organism>
<dbReference type="Pfam" id="PF00535">
    <property type="entry name" value="Glycos_transf_2"/>
    <property type="match status" value="1"/>
</dbReference>
<accession>A0ABN2NFF3</accession>
<dbReference type="Proteomes" id="UP001501094">
    <property type="component" value="Unassembled WGS sequence"/>
</dbReference>
<dbReference type="InterPro" id="IPR029044">
    <property type="entry name" value="Nucleotide-diphossugar_trans"/>
</dbReference>
<dbReference type="PANTHER" id="PTHR43685:SF2">
    <property type="entry name" value="GLYCOSYLTRANSFERASE 2-LIKE DOMAIN-CONTAINING PROTEIN"/>
    <property type="match status" value="1"/>
</dbReference>
<dbReference type="InterPro" id="IPR001173">
    <property type="entry name" value="Glyco_trans_2-like"/>
</dbReference>
<dbReference type="SUPFAM" id="SSF53448">
    <property type="entry name" value="Nucleotide-diphospho-sugar transferases"/>
    <property type="match status" value="1"/>
</dbReference>
<dbReference type="RefSeq" id="WP_344102045.1">
    <property type="nucleotide sequence ID" value="NZ_BAAANL010000003.1"/>
</dbReference>
<proteinExistence type="predicted"/>
<gene>
    <name evidence="2" type="ORF">GCM10009751_19420</name>
</gene>
<evidence type="ECO:0000259" key="1">
    <source>
        <dbReference type="Pfam" id="PF00535"/>
    </source>
</evidence>